<keyword evidence="3" id="KW-0175">Coiled coil</keyword>
<feature type="coiled-coil region" evidence="3">
    <location>
        <begin position="86"/>
        <end position="113"/>
    </location>
</feature>
<organism evidence="4 5">
    <name type="scientific">Sulfolobus turreted icosahedral virus 1</name>
    <dbReference type="NCBI Taxonomy" id="269145"/>
    <lineage>
        <taxon>Viruses</taxon>
        <taxon>Varidnaviria</taxon>
        <taxon>Abadenavirae</taxon>
        <taxon>Produgelaviricota</taxon>
        <taxon>Belvinaviricetes</taxon>
        <taxon>Belfryvirales</taxon>
        <taxon>Turriviridae</taxon>
        <taxon>Alphaturrivirus</taxon>
        <taxon>Alphaturrivirus yellowstonense</taxon>
    </lineage>
</organism>
<name>Q6Q0L9_9VIRU</name>
<dbReference type="RefSeq" id="YP_024993.1">
    <property type="nucleotide sequence ID" value="NC_005892.1"/>
</dbReference>
<reference evidence="4 5" key="1">
    <citation type="journal article" date="2004" name="Proc. Natl. Acad. Sci. U.S.A.">
        <title>The structure of a thermophilic archaeal virus shows a double-stranded DNA viral capsid type that spans all domains of life.</title>
        <authorList>
            <person name="Rice G."/>
            <person name="Tang L."/>
            <person name="Stedman K."/>
            <person name="Roberto F."/>
            <person name="Spuhler J."/>
            <person name="Gillitzer E."/>
            <person name="Johnson J.E."/>
            <person name="Douglas T."/>
            <person name="Young M."/>
        </authorList>
    </citation>
    <scope>NUCLEOTIDE SEQUENCE</scope>
</reference>
<dbReference type="GO" id="GO:0006310">
    <property type="term" value="P:DNA recombination"/>
    <property type="evidence" value="ECO:0007669"/>
    <property type="project" value="UniProtKB-KW"/>
</dbReference>
<dbReference type="EMBL" id="AY569307">
    <property type="protein sequence ID" value="AAS89072.1"/>
    <property type="molecule type" value="Genomic_DNA"/>
</dbReference>
<dbReference type="GO" id="GO:0003677">
    <property type="term" value="F:DNA binding"/>
    <property type="evidence" value="ECO:0007669"/>
    <property type="project" value="InterPro"/>
</dbReference>
<evidence type="ECO:0000256" key="3">
    <source>
        <dbReference type="SAM" id="Coils"/>
    </source>
</evidence>
<dbReference type="GO" id="GO:0015074">
    <property type="term" value="P:DNA integration"/>
    <property type="evidence" value="ECO:0007669"/>
    <property type="project" value="InterPro"/>
</dbReference>
<proteinExistence type="inferred from homology"/>
<keyword evidence="2" id="KW-0233">DNA recombination</keyword>
<sequence>MPGHVVDLSQIPKWQKELVFNTLKLNQLNKTGRRGRPSFFKFEEGYVVLYMMKYIWGMSVSKIHEYLNEQAKELGFSKEGEEYVSRDSIERRFEELEKQIDSIREKWEQIAKQHEEDETRARLVVNRSVWNELYEYMSNVKQGKEKFDTEKVEKLIERISEFNGIKRQFRRWVKTVIGAAGKGESISTSQLQIRIKNWETLYEFMLKQRKKANPEQWSKEDFDALILYIKTVLGYDESTYRHFATHIKDFPINQDLVNELKGFHAGKKHPGRKKTNLHYLYPEEYIKVSEFCNRFKGGKKERCKRFELTLQLHLTTMSREGNHKDIEKYGVDSSLFGLKWQNIDVVKRTIDVYESKTGKTWYGINLDLLFPDLLDNLLRLRKDSDIYIVKDTLGLTYESYKAWLKQFSKFLGKVDERGRGTLTPHDIRRSAAYWRINYLGLPLESISGFAGGERYYSPFGVAWEDPNTLISYYASLEMRLQKLLVQFKSLAQELVQNPEKVKQKALNALS</sequence>
<evidence type="ECO:0000313" key="4">
    <source>
        <dbReference type="EMBL" id="AAS89072.1"/>
    </source>
</evidence>
<dbReference type="KEGG" id="vg:2846007"/>
<dbReference type="SUPFAM" id="SSF56349">
    <property type="entry name" value="DNA breaking-rejoining enzymes"/>
    <property type="match status" value="1"/>
</dbReference>
<accession>Q6Q0L9</accession>
<dbReference type="GeneID" id="2846007"/>
<keyword evidence="5" id="KW-1185">Reference proteome</keyword>
<protein>
    <submittedName>
        <fullName evidence="4">Uncharacterized protein</fullName>
    </submittedName>
</protein>
<gene>
    <name evidence="4" type="ORF">A510</name>
</gene>
<dbReference type="InterPro" id="IPR013762">
    <property type="entry name" value="Integrase-like_cat_sf"/>
</dbReference>
<evidence type="ECO:0000256" key="1">
    <source>
        <dbReference type="ARBA" id="ARBA00008857"/>
    </source>
</evidence>
<dbReference type="InterPro" id="IPR011010">
    <property type="entry name" value="DNA_brk_join_enz"/>
</dbReference>
<dbReference type="OrthoDB" id="29512at10239"/>
<dbReference type="Proteomes" id="UP000002609">
    <property type="component" value="Segment"/>
</dbReference>
<comment type="similarity">
    <text evidence="1">Belongs to the 'phage' integrase family.</text>
</comment>
<dbReference type="Gene3D" id="1.10.443.10">
    <property type="entry name" value="Intergrase catalytic core"/>
    <property type="match status" value="1"/>
</dbReference>
<evidence type="ECO:0000256" key="2">
    <source>
        <dbReference type="ARBA" id="ARBA00023172"/>
    </source>
</evidence>
<evidence type="ECO:0000313" key="5">
    <source>
        <dbReference type="Proteomes" id="UP000002609"/>
    </source>
</evidence>